<dbReference type="InterPro" id="IPR037143">
    <property type="entry name" value="4-PPantetheinyl_Trfase_dom_sf"/>
</dbReference>
<evidence type="ECO:0000313" key="6">
    <source>
        <dbReference type="Proteomes" id="UP000663760"/>
    </source>
</evidence>
<keyword evidence="2" id="KW-0808">Transferase</keyword>
<sequence>MRKKMEGVRRWLVDISSWDPSPGEFSSLVSLLPPCERPSVNKFITLDDRKRALVSRLLQYSLVHEVLDIPYNEIIIKRTIEGKPYLNTCRQSNRYLNFNFNVSHSGNFVGIVSEPVFLVGLDIVSDADFKHQAKLNLLNGLSSHFTYLEWKNIISAGNSNLMFAEFCRYWSLKEAYMKALGAGLGGFQLNRVEFHHTSWRNISVHVDGKESSYWKFWLFELDEKHWASIARGGAGKVAASFMSSSIHEDLEAEEYSSMFALPNPQFIFRSVDQLIPATDSGN</sequence>
<dbReference type="GO" id="GO:0008897">
    <property type="term" value="F:holo-[acyl-carrier-protein] synthase activity"/>
    <property type="evidence" value="ECO:0007669"/>
    <property type="project" value="UniProtKB-EC"/>
</dbReference>
<dbReference type="Proteomes" id="UP000663760">
    <property type="component" value="Chromosome 5"/>
</dbReference>
<dbReference type="PANTHER" id="PTHR12215">
    <property type="entry name" value="PHOSPHOPANTETHEINE TRANSFERASE"/>
    <property type="match status" value="1"/>
</dbReference>
<dbReference type="AlphaFoldDB" id="A0A7I8KEA8"/>
<name>A0A7I8KEA8_SPIIN</name>
<dbReference type="GO" id="GO:0000287">
    <property type="term" value="F:magnesium ion binding"/>
    <property type="evidence" value="ECO:0007669"/>
    <property type="project" value="InterPro"/>
</dbReference>
<dbReference type="Pfam" id="PF22624">
    <property type="entry name" value="AASDHPPT_N"/>
    <property type="match status" value="1"/>
</dbReference>
<dbReference type="Gene3D" id="3.90.470.20">
    <property type="entry name" value="4'-phosphopantetheinyl transferase domain"/>
    <property type="match status" value="2"/>
</dbReference>
<dbReference type="OrthoDB" id="26719at2759"/>
<feature type="domain" description="4'-phosphopantetheinyl transferase N-terminal" evidence="4">
    <location>
        <begin position="17"/>
        <end position="115"/>
    </location>
</feature>
<dbReference type="GO" id="GO:0005829">
    <property type="term" value="C:cytosol"/>
    <property type="evidence" value="ECO:0007669"/>
    <property type="project" value="TreeGrafter"/>
</dbReference>
<organism evidence="5 6">
    <name type="scientific">Spirodela intermedia</name>
    <name type="common">Intermediate duckweed</name>
    <dbReference type="NCBI Taxonomy" id="51605"/>
    <lineage>
        <taxon>Eukaryota</taxon>
        <taxon>Viridiplantae</taxon>
        <taxon>Streptophyta</taxon>
        <taxon>Embryophyta</taxon>
        <taxon>Tracheophyta</taxon>
        <taxon>Spermatophyta</taxon>
        <taxon>Magnoliopsida</taxon>
        <taxon>Liliopsida</taxon>
        <taxon>Araceae</taxon>
        <taxon>Lemnoideae</taxon>
        <taxon>Spirodela</taxon>
    </lineage>
</organism>
<evidence type="ECO:0000259" key="4">
    <source>
        <dbReference type="Pfam" id="PF22624"/>
    </source>
</evidence>
<dbReference type="InterPro" id="IPR055066">
    <property type="entry name" value="AASDHPPT_N"/>
</dbReference>
<dbReference type="SUPFAM" id="SSF56214">
    <property type="entry name" value="4'-phosphopantetheinyl transferase"/>
    <property type="match status" value="2"/>
</dbReference>
<reference evidence="5" key="1">
    <citation type="submission" date="2020-02" db="EMBL/GenBank/DDBJ databases">
        <authorList>
            <person name="Scholz U."/>
            <person name="Mascher M."/>
            <person name="Fiebig A."/>
        </authorList>
    </citation>
    <scope>NUCLEOTIDE SEQUENCE</scope>
</reference>
<dbReference type="Pfam" id="PF01648">
    <property type="entry name" value="ACPS"/>
    <property type="match status" value="1"/>
</dbReference>
<dbReference type="InterPro" id="IPR008278">
    <property type="entry name" value="4-PPantetheinyl_Trfase_dom"/>
</dbReference>
<gene>
    <name evidence="5" type="ORF">SI8410_05006780</name>
</gene>
<dbReference type="EMBL" id="LR746268">
    <property type="protein sequence ID" value="CAA7396117.1"/>
    <property type="molecule type" value="Genomic_DNA"/>
</dbReference>
<evidence type="ECO:0000259" key="3">
    <source>
        <dbReference type="Pfam" id="PF01648"/>
    </source>
</evidence>
<dbReference type="FunFam" id="3.90.470.20:FF:000013">
    <property type="entry name" value="L-aminoadipate-semialdehyde dehydrogenase-phosphopantetheinyl transferase"/>
    <property type="match status" value="1"/>
</dbReference>
<evidence type="ECO:0000313" key="5">
    <source>
        <dbReference type="EMBL" id="CAA7396117.1"/>
    </source>
</evidence>
<dbReference type="GO" id="GO:0019878">
    <property type="term" value="P:lysine biosynthetic process via aminoadipic acid"/>
    <property type="evidence" value="ECO:0007669"/>
    <property type="project" value="TreeGrafter"/>
</dbReference>
<dbReference type="EC" id="2.7.8.7" evidence="1"/>
<protein>
    <recommendedName>
        <fullName evidence="1">holo-[acyl-carrier-protein] synthase</fullName>
        <ecNumber evidence="1">2.7.8.7</ecNumber>
    </recommendedName>
</protein>
<proteinExistence type="predicted"/>
<feature type="domain" description="4'-phosphopantetheinyl transferase" evidence="3">
    <location>
        <begin position="119"/>
        <end position="228"/>
    </location>
</feature>
<keyword evidence="6" id="KW-1185">Reference proteome</keyword>
<evidence type="ECO:0000256" key="2">
    <source>
        <dbReference type="ARBA" id="ARBA00022679"/>
    </source>
</evidence>
<accession>A0A7I8KEA8</accession>
<dbReference type="PANTHER" id="PTHR12215:SF10">
    <property type="entry name" value="L-AMINOADIPATE-SEMIALDEHYDE DEHYDROGENASE-PHOSPHOPANTETHEINYL TRANSFERASE"/>
    <property type="match status" value="1"/>
</dbReference>
<dbReference type="InterPro" id="IPR050559">
    <property type="entry name" value="P-Pant_transferase_sf"/>
</dbReference>
<evidence type="ECO:0000256" key="1">
    <source>
        <dbReference type="ARBA" id="ARBA00013172"/>
    </source>
</evidence>